<organism evidence="2 3">
    <name type="scientific">Sinanodonta woodiana</name>
    <name type="common">Chinese pond mussel</name>
    <name type="synonym">Anodonta woodiana</name>
    <dbReference type="NCBI Taxonomy" id="1069815"/>
    <lineage>
        <taxon>Eukaryota</taxon>
        <taxon>Metazoa</taxon>
        <taxon>Spiralia</taxon>
        <taxon>Lophotrochozoa</taxon>
        <taxon>Mollusca</taxon>
        <taxon>Bivalvia</taxon>
        <taxon>Autobranchia</taxon>
        <taxon>Heteroconchia</taxon>
        <taxon>Palaeoheterodonta</taxon>
        <taxon>Unionida</taxon>
        <taxon>Unionoidea</taxon>
        <taxon>Unionidae</taxon>
        <taxon>Unioninae</taxon>
        <taxon>Sinanodonta</taxon>
    </lineage>
</organism>
<feature type="compositionally biased region" description="Basic and acidic residues" evidence="1">
    <location>
        <begin position="514"/>
        <end position="531"/>
    </location>
</feature>
<feature type="compositionally biased region" description="Basic and acidic residues" evidence="1">
    <location>
        <begin position="228"/>
        <end position="242"/>
    </location>
</feature>
<proteinExistence type="predicted"/>
<evidence type="ECO:0000313" key="2">
    <source>
        <dbReference type="EMBL" id="KAL3867631.1"/>
    </source>
</evidence>
<evidence type="ECO:0000256" key="1">
    <source>
        <dbReference type="SAM" id="MobiDB-lite"/>
    </source>
</evidence>
<sequence length="543" mass="61530">MADKVERYCLSCGCIPNINRRVESSRVRGKELHDLLVKYGGINVDNGFLCRNCCETVKNLDIKSKNFFEKCQQTAFKHSNKRKHQSTLRETAASVSNTNDRIQESPLPSSLKKQCIFYFPRNLSPASSYIDLGMQMAPVVTDAPKNEKREKVLILVKSTNDSSSAETPCMEENMTSIEHSYCMKQFYDGQLQVPVCEDKNVNATCVSQYTVVTALPDINAGQIGDDADGQKHSDVTRKDDVPESNYVKENEARLSKCRSLHITETYPTANLEETAMPKPTNLILNVHAQQTHDLVLEPKMSNSSIQPHQQKTSILTQVLQEEDCRLSESDTVRLLKMCQTKWCDLIAEEVLRISKLKTKILQHLAKEIETTIDRILCHRKNGFISELMKKCSEDFNSFQWNSLVSEMKQMFPSLYKFLLAMVLPYGVVGEESCDTKTWQNIVPRLGLVYGILAQTRNHELNRVQRMMSLYFLGKSSTKKTIKTLKPVGLCLSYATSLKLASKIPTESNSQAKGESQKKKEGAKKEAGEIRKSDDGEVFRKLFM</sequence>
<dbReference type="AlphaFoldDB" id="A0ABD3W1U2"/>
<reference evidence="2 3" key="1">
    <citation type="submission" date="2024-11" db="EMBL/GenBank/DDBJ databases">
        <title>Chromosome-level genome assembly of the freshwater bivalve Anodonta woodiana.</title>
        <authorList>
            <person name="Chen X."/>
        </authorList>
    </citation>
    <scope>NUCLEOTIDE SEQUENCE [LARGE SCALE GENOMIC DNA]</scope>
    <source>
        <strain evidence="2">MN2024</strain>
        <tissue evidence="2">Gills</tissue>
    </source>
</reference>
<evidence type="ECO:0000313" key="3">
    <source>
        <dbReference type="Proteomes" id="UP001634394"/>
    </source>
</evidence>
<dbReference type="EMBL" id="JBJQND010000008">
    <property type="protein sequence ID" value="KAL3867631.1"/>
    <property type="molecule type" value="Genomic_DNA"/>
</dbReference>
<comment type="caution">
    <text evidence="2">The sequence shown here is derived from an EMBL/GenBank/DDBJ whole genome shotgun (WGS) entry which is preliminary data.</text>
</comment>
<feature type="compositionally biased region" description="Polar residues" evidence="1">
    <location>
        <begin position="93"/>
        <end position="106"/>
    </location>
</feature>
<keyword evidence="3" id="KW-1185">Reference proteome</keyword>
<dbReference type="Proteomes" id="UP001634394">
    <property type="component" value="Unassembled WGS sequence"/>
</dbReference>
<protein>
    <submittedName>
        <fullName evidence="2">Uncharacterized protein</fullName>
    </submittedName>
</protein>
<feature type="region of interest" description="Disordered" evidence="1">
    <location>
        <begin position="504"/>
        <end position="531"/>
    </location>
</feature>
<name>A0ABD3W1U2_SINWO</name>
<feature type="region of interest" description="Disordered" evidence="1">
    <location>
        <begin position="222"/>
        <end position="242"/>
    </location>
</feature>
<accession>A0ABD3W1U2</accession>
<feature type="region of interest" description="Disordered" evidence="1">
    <location>
        <begin position="80"/>
        <end position="106"/>
    </location>
</feature>
<gene>
    <name evidence="2" type="ORF">ACJMK2_040509</name>
</gene>